<sequence length="88" mass="10365">MSERPSFWQRIFGREGGTSLSQRQQRVLEYIIERMDKGGAPLQEVLQEDYVLRNCSRTEVRQILSNPAFVQAARERLGESFRSEEFRI</sequence>
<dbReference type="RefSeq" id="WP_166177355.1">
    <property type="nucleotide sequence ID" value="NZ_CP045119.1"/>
</dbReference>
<dbReference type="EMBL" id="CP045119">
    <property type="protein sequence ID" value="QIN83767.1"/>
    <property type="molecule type" value="Genomic_DNA"/>
</dbReference>
<accession>A0A6G8QBW4</accession>
<evidence type="ECO:0000313" key="2">
    <source>
        <dbReference type="Proteomes" id="UP000501452"/>
    </source>
</evidence>
<keyword evidence="2" id="KW-1185">Reference proteome</keyword>
<name>A0A6G8QBW4_9ACTN</name>
<protein>
    <submittedName>
        <fullName evidence="1">Uncharacterized protein</fullName>
    </submittedName>
</protein>
<evidence type="ECO:0000313" key="1">
    <source>
        <dbReference type="EMBL" id="QIN83767.1"/>
    </source>
</evidence>
<proteinExistence type="predicted"/>
<organism evidence="1 2">
    <name type="scientific">Rubrobacter tropicus</name>
    <dbReference type="NCBI Taxonomy" id="2653851"/>
    <lineage>
        <taxon>Bacteria</taxon>
        <taxon>Bacillati</taxon>
        <taxon>Actinomycetota</taxon>
        <taxon>Rubrobacteria</taxon>
        <taxon>Rubrobacterales</taxon>
        <taxon>Rubrobacteraceae</taxon>
        <taxon>Rubrobacter</taxon>
    </lineage>
</organism>
<reference evidence="1 2" key="1">
    <citation type="submission" date="2019-10" db="EMBL/GenBank/DDBJ databases">
        <title>Rubrobacter sp nov SCSIO 52090 isolated from a deep-sea sediment in the South China Sea.</title>
        <authorList>
            <person name="Chen R.W."/>
        </authorList>
    </citation>
    <scope>NUCLEOTIDE SEQUENCE [LARGE SCALE GENOMIC DNA]</scope>
    <source>
        <strain evidence="1 2">SCSIO 52909</strain>
    </source>
</reference>
<dbReference type="AlphaFoldDB" id="A0A6G8QBW4"/>
<dbReference type="KEGG" id="rub:GBA63_14840"/>
<dbReference type="Proteomes" id="UP000501452">
    <property type="component" value="Chromosome"/>
</dbReference>
<gene>
    <name evidence="1" type="ORF">GBA63_14840</name>
</gene>